<dbReference type="EMBL" id="PVNP01000198">
    <property type="protein sequence ID" value="PRO71836.1"/>
    <property type="molecule type" value="Genomic_DNA"/>
</dbReference>
<reference evidence="2" key="1">
    <citation type="journal article" date="2020" name="Int. J. Syst. Evol. Microbiol.">
        <title>Alteromonas alba sp. nov., a marine bacterium isolated from the seawater of the West Pacific Ocean.</title>
        <authorList>
            <person name="Sun C."/>
            <person name="Wu Y.-H."/>
            <person name="Xamxidin M."/>
            <person name="Cheng H."/>
            <person name="Xu X.-W."/>
        </authorList>
    </citation>
    <scope>NUCLEOTIDE SEQUENCE [LARGE SCALE GENOMIC DNA]</scope>
    <source>
        <strain evidence="2">190</strain>
    </source>
</reference>
<name>A0A2S9V5U5_9ALTE</name>
<dbReference type="OrthoDB" id="5772064at2"/>
<dbReference type="Proteomes" id="UP000238949">
    <property type="component" value="Unassembled WGS sequence"/>
</dbReference>
<organism evidence="1 2">
    <name type="scientific">Alteromonas alba</name>
    <dbReference type="NCBI Taxonomy" id="2079529"/>
    <lineage>
        <taxon>Bacteria</taxon>
        <taxon>Pseudomonadati</taxon>
        <taxon>Pseudomonadota</taxon>
        <taxon>Gammaproteobacteria</taxon>
        <taxon>Alteromonadales</taxon>
        <taxon>Alteromonadaceae</taxon>
        <taxon>Alteromonas/Salinimonas group</taxon>
        <taxon>Alteromonas</taxon>
    </lineage>
</organism>
<keyword evidence="2" id="KW-1185">Reference proteome</keyword>
<dbReference type="RefSeq" id="WP_105936222.1">
    <property type="nucleotide sequence ID" value="NZ_PVNP01000198.1"/>
</dbReference>
<accession>A0A2S9V5U5</accession>
<protein>
    <submittedName>
        <fullName evidence="1">Uncharacterized protein</fullName>
    </submittedName>
</protein>
<sequence>MTKLKKSLTGRVAGAVFALALTVGSFNLSVGSPEADRLENRVANVLDEAEQVSWVSWLTGRSTSYRFHFLDLLELLSRHKGKDSE</sequence>
<dbReference type="AlphaFoldDB" id="A0A2S9V5U5"/>
<gene>
    <name evidence="1" type="ORF">C6Y40_20305</name>
</gene>
<evidence type="ECO:0000313" key="2">
    <source>
        <dbReference type="Proteomes" id="UP000238949"/>
    </source>
</evidence>
<proteinExistence type="predicted"/>
<comment type="caution">
    <text evidence="1">The sequence shown here is derived from an EMBL/GenBank/DDBJ whole genome shotgun (WGS) entry which is preliminary data.</text>
</comment>
<evidence type="ECO:0000313" key="1">
    <source>
        <dbReference type="EMBL" id="PRO71836.1"/>
    </source>
</evidence>